<dbReference type="RefSeq" id="WP_134130692.1">
    <property type="nucleotide sequence ID" value="NZ_SODU01000002.1"/>
</dbReference>
<dbReference type="Gene3D" id="3.10.450.50">
    <property type="match status" value="1"/>
</dbReference>
<accession>A0ABY2FIA3</accession>
<dbReference type="PANTHER" id="PTHR38436">
    <property type="entry name" value="POLYKETIDE CYCLASE SNOAL-LIKE DOMAIN"/>
    <property type="match status" value="1"/>
</dbReference>
<dbReference type="EMBL" id="SODU01000002">
    <property type="protein sequence ID" value="TDW90835.1"/>
    <property type="molecule type" value="Genomic_DNA"/>
</dbReference>
<proteinExistence type="predicted"/>
<dbReference type="Proteomes" id="UP000295060">
    <property type="component" value="Unassembled WGS sequence"/>
</dbReference>
<dbReference type="SUPFAM" id="SSF54427">
    <property type="entry name" value="NTF2-like"/>
    <property type="match status" value="1"/>
</dbReference>
<protein>
    <submittedName>
        <fullName evidence="1">Ester cyclase</fullName>
    </submittedName>
</protein>
<gene>
    <name evidence="1" type="ORF">EV137_4664</name>
</gene>
<organism evidence="1 2">
    <name type="scientific">Kribbella pratensis</name>
    <dbReference type="NCBI Taxonomy" id="2512112"/>
    <lineage>
        <taxon>Bacteria</taxon>
        <taxon>Bacillati</taxon>
        <taxon>Actinomycetota</taxon>
        <taxon>Actinomycetes</taxon>
        <taxon>Propionibacteriales</taxon>
        <taxon>Kribbellaceae</taxon>
        <taxon>Kribbella</taxon>
    </lineage>
</organism>
<evidence type="ECO:0000313" key="2">
    <source>
        <dbReference type="Proteomes" id="UP000295060"/>
    </source>
</evidence>
<name>A0ABY2FIA3_9ACTN</name>
<reference evidence="1 2" key="1">
    <citation type="submission" date="2019-03" db="EMBL/GenBank/DDBJ databases">
        <title>Genomic Encyclopedia of Type Strains, Phase III (KMG-III): the genomes of soil and plant-associated and newly described type strains.</title>
        <authorList>
            <person name="Whitman W."/>
        </authorList>
    </citation>
    <scope>NUCLEOTIDE SEQUENCE [LARGE SCALE GENOMIC DNA]</scope>
    <source>
        <strain evidence="1 2">VKMAc-2574</strain>
    </source>
</reference>
<evidence type="ECO:0000313" key="1">
    <source>
        <dbReference type="EMBL" id="TDW90835.1"/>
    </source>
</evidence>
<dbReference type="InterPro" id="IPR009959">
    <property type="entry name" value="Cyclase_SnoaL-like"/>
</dbReference>
<comment type="caution">
    <text evidence="1">The sequence shown here is derived from an EMBL/GenBank/DDBJ whole genome shotgun (WGS) entry which is preliminary data.</text>
</comment>
<dbReference type="Pfam" id="PF07366">
    <property type="entry name" value="SnoaL"/>
    <property type="match status" value="1"/>
</dbReference>
<sequence>MVHENLESTYLAYLDVLNGRRFDELDRYVCDELVYNDKLLTRQEYADMIAEDVRAVPDLRFEAHLLSTGGDMVACRLWFDCTPTSTFLGLEPTGRAVSFAEHVFYRFEGGRIAHVWSLIDRDAVASQFSGSGQILPSR</sequence>
<keyword evidence="2" id="KW-1185">Reference proteome</keyword>
<dbReference type="InterPro" id="IPR032710">
    <property type="entry name" value="NTF2-like_dom_sf"/>
</dbReference>
<dbReference type="PANTHER" id="PTHR38436:SF1">
    <property type="entry name" value="ESTER CYCLASE"/>
    <property type="match status" value="1"/>
</dbReference>